<accession>A0ABW2JAL9</accession>
<dbReference type="Gene3D" id="3.40.50.1820">
    <property type="entry name" value="alpha/beta hydrolase"/>
    <property type="match status" value="1"/>
</dbReference>
<dbReference type="InterPro" id="IPR029058">
    <property type="entry name" value="AB_hydrolase_fold"/>
</dbReference>
<sequence length="345" mass="37180">MTHHPDSPRHPRRHRRPRTRLAALAAVTALLATGGSLAATDTLGSGTAAAAPRPTAEGARITGVKQVAPRTFDLTVASAAVGKQLPVRVILPARFDAQPERKWPVLYLLQGAHDDYTSWTRETDVEEFLADQDVLTVMPSSGATGIPTDWWEWGRPGAPDYETFQVEELMGLLQREYRAGDRRAVAGVSTGGYGALAFASRHPGTFGAAASYSGILDTTALGMVSVVHAIVARELLLPVSLWGVPLLHRENWRQHNPYALAEKLAGTGLYLSQGSGVPSSDFGNLQIDILEGTLRAQAGGFKARLDRLGIPAQTHFYSGGTHAWPNWQQEFKASWPVLAKGLGLL</sequence>
<keyword evidence="3" id="KW-1185">Reference proteome</keyword>
<evidence type="ECO:0000313" key="2">
    <source>
        <dbReference type="EMBL" id="MFC7303009.1"/>
    </source>
</evidence>
<organism evidence="2 3">
    <name type="scientific">Streptomyces monticola</name>
    <dbReference type="NCBI Taxonomy" id="2666263"/>
    <lineage>
        <taxon>Bacteria</taxon>
        <taxon>Bacillati</taxon>
        <taxon>Actinomycetota</taxon>
        <taxon>Actinomycetes</taxon>
        <taxon>Kitasatosporales</taxon>
        <taxon>Streptomycetaceae</taxon>
        <taxon>Streptomyces</taxon>
    </lineage>
</organism>
<dbReference type="RefSeq" id="WP_381825745.1">
    <property type="nucleotide sequence ID" value="NZ_JBHTCF010000001.1"/>
</dbReference>
<feature type="chain" id="PRO_5046243070" evidence="1">
    <location>
        <begin position="39"/>
        <end position="345"/>
    </location>
</feature>
<reference evidence="3" key="1">
    <citation type="journal article" date="2019" name="Int. J. Syst. Evol. Microbiol.">
        <title>The Global Catalogue of Microorganisms (GCM) 10K type strain sequencing project: providing services to taxonomists for standard genome sequencing and annotation.</title>
        <authorList>
            <consortium name="The Broad Institute Genomics Platform"/>
            <consortium name="The Broad Institute Genome Sequencing Center for Infectious Disease"/>
            <person name="Wu L."/>
            <person name="Ma J."/>
        </authorList>
    </citation>
    <scope>NUCLEOTIDE SEQUENCE [LARGE SCALE GENOMIC DNA]</scope>
    <source>
        <strain evidence="3">SYNS20</strain>
    </source>
</reference>
<protein>
    <submittedName>
        <fullName evidence="2">Alpha/beta hydrolase</fullName>
    </submittedName>
</protein>
<evidence type="ECO:0000313" key="3">
    <source>
        <dbReference type="Proteomes" id="UP001596523"/>
    </source>
</evidence>
<gene>
    <name evidence="2" type="ORF">ACFQVC_02095</name>
</gene>
<dbReference type="Pfam" id="PF00756">
    <property type="entry name" value="Esterase"/>
    <property type="match status" value="1"/>
</dbReference>
<dbReference type="GO" id="GO:0016787">
    <property type="term" value="F:hydrolase activity"/>
    <property type="evidence" value="ECO:0007669"/>
    <property type="project" value="UniProtKB-KW"/>
</dbReference>
<dbReference type="InterPro" id="IPR000801">
    <property type="entry name" value="Esterase-like"/>
</dbReference>
<proteinExistence type="predicted"/>
<keyword evidence="2" id="KW-0378">Hydrolase</keyword>
<name>A0ABW2JAL9_9ACTN</name>
<dbReference type="PANTHER" id="PTHR48098">
    <property type="entry name" value="ENTEROCHELIN ESTERASE-RELATED"/>
    <property type="match status" value="1"/>
</dbReference>
<dbReference type="InterPro" id="IPR050583">
    <property type="entry name" value="Mycobacterial_A85_antigen"/>
</dbReference>
<dbReference type="SUPFAM" id="SSF53474">
    <property type="entry name" value="alpha/beta-Hydrolases"/>
    <property type="match status" value="1"/>
</dbReference>
<dbReference type="PANTHER" id="PTHR48098:SF1">
    <property type="entry name" value="DIACYLGLYCEROL ACYLTRANSFERASE_MYCOLYLTRANSFERASE AG85A"/>
    <property type="match status" value="1"/>
</dbReference>
<evidence type="ECO:0000256" key="1">
    <source>
        <dbReference type="SAM" id="SignalP"/>
    </source>
</evidence>
<feature type="signal peptide" evidence="1">
    <location>
        <begin position="1"/>
        <end position="38"/>
    </location>
</feature>
<dbReference type="Proteomes" id="UP001596523">
    <property type="component" value="Unassembled WGS sequence"/>
</dbReference>
<comment type="caution">
    <text evidence="2">The sequence shown here is derived from an EMBL/GenBank/DDBJ whole genome shotgun (WGS) entry which is preliminary data.</text>
</comment>
<dbReference type="EMBL" id="JBHTCF010000001">
    <property type="protein sequence ID" value="MFC7303009.1"/>
    <property type="molecule type" value="Genomic_DNA"/>
</dbReference>
<keyword evidence="1" id="KW-0732">Signal</keyword>